<keyword evidence="3" id="KW-1185">Reference proteome</keyword>
<comment type="caution">
    <text evidence="2">The sequence shown here is derived from an EMBL/GenBank/DDBJ whole genome shotgun (WGS) entry which is preliminary data.</text>
</comment>
<dbReference type="PROSITE" id="PS50879">
    <property type="entry name" value="RNASE_H_1"/>
    <property type="match status" value="1"/>
</dbReference>
<dbReference type="GO" id="GO:0004523">
    <property type="term" value="F:RNA-DNA hybrid ribonuclease activity"/>
    <property type="evidence" value="ECO:0007669"/>
    <property type="project" value="InterPro"/>
</dbReference>
<protein>
    <recommendedName>
        <fullName evidence="1">RNase H type-1 domain-containing protein</fullName>
    </recommendedName>
</protein>
<dbReference type="GO" id="GO:0003676">
    <property type="term" value="F:nucleic acid binding"/>
    <property type="evidence" value="ECO:0007669"/>
    <property type="project" value="InterPro"/>
</dbReference>
<dbReference type="CDD" id="cd06222">
    <property type="entry name" value="RNase_H_like"/>
    <property type="match status" value="1"/>
</dbReference>
<dbReference type="PANTHER" id="PTHR47723:SF19">
    <property type="entry name" value="POLYNUCLEOTIDYL TRANSFERASE, RIBONUCLEASE H-LIKE SUPERFAMILY PROTEIN"/>
    <property type="match status" value="1"/>
</dbReference>
<dbReference type="InterPro" id="IPR002156">
    <property type="entry name" value="RNaseH_domain"/>
</dbReference>
<evidence type="ECO:0000313" key="3">
    <source>
        <dbReference type="Proteomes" id="UP000541444"/>
    </source>
</evidence>
<dbReference type="AlphaFoldDB" id="A0A7J7MKQ2"/>
<dbReference type="Pfam" id="PF13456">
    <property type="entry name" value="RVT_3"/>
    <property type="match status" value="1"/>
</dbReference>
<gene>
    <name evidence="2" type="ORF">GIB67_019844</name>
</gene>
<dbReference type="InterPro" id="IPR053151">
    <property type="entry name" value="RNase_H-like"/>
</dbReference>
<dbReference type="OrthoDB" id="1906820at2759"/>
<evidence type="ECO:0000259" key="1">
    <source>
        <dbReference type="PROSITE" id="PS50879"/>
    </source>
</evidence>
<dbReference type="Gene3D" id="3.30.420.10">
    <property type="entry name" value="Ribonuclease H-like superfamily/Ribonuclease H"/>
    <property type="match status" value="1"/>
</dbReference>
<sequence length="152" mass="16191">MIKAADNKSSYMKDLWIGSILGGCLYNTQEDLNTIHGLRVSGRPRKETLIKSCFWELPSMGEVKINTDGESKGNLGKGGVGYIIKNCEGAVLWAGAKGLGTTTSFLAKCQVIIQGVKGPASNGWLVAWVEADSVAAVKAFQSGVIPWSLQGE</sequence>
<reference evidence="2 3" key="1">
    <citation type="journal article" date="2020" name="IScience">
        <title>Genome Sequencing of the Endangered Kingdonia uniflora (Circaeasteraceae, Ranunculales) Reveals Potential Mechanisms of Evolutionary Specialization.</title>
        <authorList>
            <person name="Sun Y."/>
            <person name="Deng T."/>
            <person name="Zhang A."/>
            <person name="Moore M.J."/>
            <person name="Landis J.B."/>
            <person name="Lin N."/>
            <person name="Zhang H."/>
            <person name="Zhang X."/>
            <person name="Huang J."/>
            <person name="Zhang X."/>
            <person name="Sun H."/>
            <person name="Wang H."/>
        </authorList>
    </citation>
    <scope>NUCLEOTIDE SEQUENCE [LARGE SCALE GENOMIC DNA]</scope>
    <source>
        <strain evidence="2">TB1705</strain>
        <tissue evidence="2">Leaf</tissue>
    </source>
</reference>
<evidence type="ECO:0000313" key="2">
    <source>
        <dbReference type="EMBL" id="KAF6155318.1"/>
    </source>
</evidence>
<dbReference type="EMBL" id="JACGCM010001428">
    <property type="protein sequence ID" value="KAF6155318.1"/>
    <property type="molecule type" value="Genomic_DNA"/>
</dbReference>
<dbReference type="PANTHER" id="PTHR47723">
    <property type="entry name" value="OS05G0353850 PROTEIN"/>
    <property type="match status" value="1"/>
</dbReference>
<organism evidence="2 3">
    <name type="scientific">Kingdonia uniflora</name>
    <dbReference type="NCBI Taxonomy" id="39325"/>
    <lineage>
        <taxon>Eukaryota</taxon>
        <taxon>Viridiplantae</taxon>
        <taxon>Streptophyta</taxon>
        <taxon>Embryophyta</taxon>
        <taxon>Tracheophyta</taxon>
        <taxon>Spermatophyta</taxon>
        <taxon>Magnoliopsida</taxon>
        <taxon>Ranunculales</taxon>
        <taxon>Circaeasteraceae</taxon>
        <taxon>Kingdonia</taxon>
    </lineage>
</organism>
<name>A0A7J7MKQ2_9MAGN</name>
<proteinExistence type="predicted"/>
<dbReference type="SUPFAM" id="SSF53098">
    <property type="entry name" value="Ribonuclease H-like"/>
    <property type="match status" value="1"/>
</dbReference>
<accession>A0A7J7MKQ2</accession>
<dbReference type="Proteomes" id="UP000541444">
    <property type="component" value="Unassembled WGS sequence"/>
</dbReference>
<dbReference type="InterPro" id="IPR036397">
    <property type="entry name" value="RNaseH_sf"/>
</dbReference>
<dbReference type="InterPro" id="IPR012337">
    <property type="entry name" value="RNaseH-like_sf"/>
</dbReference>
<feature type="domain" description="RNase H type-1" evidence="1">
    <location>
        <begin position="59"/>
        <end position="152"/>
    </location>
</feature>
<dbReference type="InterPro" id="IPR044730">
    <property type="entry name" value="RNase_H-like_dom_plant"/>
</dbReference>